<dbReference type="Proteomes" id="UP000001318">
    <property type="component" value="Chromosome"/>
</dbReference>
<evidence type="ECO:0008006" key="3">
    <source>
        <dbReference type="Google" id="ProtNLM"/>
    </source>
</evidence>
<organism evidence="1 2">
    <name type="scientific">Clavibacter sepedonicus</name>
    <name type="common">Clavibacter michiganensis subsp. sepedonicus</name>
    <dbReference type="NCBI Taxonomy" id="31964"/>
    <lineage>
        <taxon>Bacteria</taxon>
        <taxon>Bacillati</taxon>
        <taxon>Actinomycetota</taxon>
        <taxon>Actinomycetes</taxon>
        <taxon>Micrococcales</taxon>
        <taxon>Microbacteriaceae</taxon>
        <taxon>Clavibacter</taxon>
    </lineage>
</organism>
<protein>
    <recommendedName>
        <fullName evidence="3">DUF4287 domain-containing protein</fullName>
    </recommendedName>
</protein>
<dbReference type="Pfam" id="PF14117">
    <property type="entry name" value="DUF4287"/>
    <property type="match status" value="1"/>
</dbReference>
<sequence length="63" mass="7178">MNHGPPWSRPRRRRRRRMDAHGIVAWLKVEHGLGHGHADAVVAFVKAARSVRGRARPSRIARP</sequence>
<accession>B0RF13</accession>
<dbReference type="InterPro" id="IPR025629">
    <property type="entry name" value="DUF4287"/>
</dbReference>
<name>B0RF13_CLASE</name>
<dbReference type="KEGG" id="cms:CMS0829A"/>
<dbReference type="HOGENOM" id="CLU_2877709_0_0_11"/>
<reference evidence="1 2" key="1">
    <citation type="journal article" date="2008" name="J. Bacteriol.">
        <title>Genome of the actinomycete plant pathogen Clavibacter michiganensis subsp. sepedonicus suggests recent niche adaptation.</title>
        <authorList>
            <person name="Bentley S.D."/>
            <person name="Corton C."/>
            <person name="Brown S.E."/>
            <person name="Barron A."/>
            <person name="Clark L."/>
            <person name="Doggett J."/>
            <person name="Harris B."/>
            <person name="Ormond D."/>
            <person name="Quail M.A."/>
            <person name="May G."/>
            <person name="Francis D."/>
            <person name="Knudson D."/>
            <person name="Parkhill J."/>
            <person name="Ishimaru C.A."/>
        </authorList>
    </citation>
    <scope>NUCLEOTIDE SEQUENCE [LARGE SCALE GENOMIC DNA]</scope>
    <source>
        <strain evidence="2">ATCC 33113 / DSM 20744 / JCM 9667 / LMG 2889 / ICMP 2535 / C-1</strain>
    </source>
</reference>
<proteinExistence type="predicted"/>
<evidence type="ECO:0000313" key="2">
    <source>
        <dbReference type="Proteomes" id="UP000001318"/>
    </source>
</evidence>
<gene>
    <name evidence="1" type="ORF">CMS0829A</name>
</gene>
<dbReference type="AlphaFoldDB" id="B0RF13"/>
<dbReference type="EMBL" id="AM849034">
    <property type="protein sequence ID" value="CAQ00946.1"/>
    <property type="molecule type" value="Genomic_DNA"/>
</dbReference>
<evidence type="ECO:0000313" key="1">
    <source>
        <dbReference type="EMBL" id="CAQ00946.1"/>
    </source>
</evidence>
<dbReference type="STRING" id="31964.CMS0829A"/>
<keyword evidence="2" id="KW-1185">Reference proteome</keyword>